<comment type="caution">
    <text evidence="7">The sequence shown here is derived from an EMBL/GenBank/DDBJ whole genome shotgun (WGS) entry which is preliminary data.</text>
</comment>
<dbReference type="Gene3D" id="3.30.43.10">
    <property type="entry name" value="Uridine Diphospho-n-acetylenolpyruvylglucosamine Reductase, domain 2"/>
    <property type="match status" value="2"/>
</dbReference>
<dbReference type="InterPro" id="IPR016167">
    <property type="entry name" value="FAD-bd_PCMH_sub1"/>
</dbReference>
<dbReference type="PANTHER" id="PTHR13878:SF53">
    <property type="entry name" value="CYTOKININ DEHYDROGENASE 6"/>
    <property type="match status" value="1"/>
</dbReference>
<protein>
    <submittedName>
        <fullName evidence="7">FAD-binding protein</fullName>
    </submittedName>
</protein>
<feature type="domain" description="FAD-binding PCMH-type" evidence="6">
    <location>
        <begin position="68"/>
        <end position="238"/>
    </location>
</feature>
<keyword evidence="3" id="KW-0285">Flavoprotein</keyword>
<organism evidence="7 8">
    <name type="scientific">Tolypothrix bouteillei VB521301</name>
    <dbReference type="NCBI Taxonomy" id="1479485"/>
    <lineage>
        <taxon>Bacteria</taxon>
        <taxon>Bacillati</taxon>
        <taxon>Cyanobacteriota</taxon>
        <taxon>Cyanophyceae</taxon>
        <taxon>Nostocales</taxon>
        <taxon>Tolypothrichaceae</taxon>
        <taxon>Tolypothrix</taxon>
    </lineage>
</organism>
<evidence type="ECO:0000256" key="4">
    <source>
        <dbReference type="ARBA" id="ARBA00022827"/>
    </source>
</evidence>
<evidence type="ECO:0000256" key="5">
    <source>
        <dbReference type="ARBA" id="ARBA00023002"/>
    </source>
</evidence>
<dbReference type="Gene3D" id="3.40.462.10">
    <property type="entry name" value="FAD-linked oxidases, C-terminal domain"/>
    <property type="match status" value="1"/>
</dbReference>
<dbReference type="InterPro" id="IPR016166">
    <property type="entry name" value="FAD-bd_PCMH"/>
</dbReference>
<dbReference type="Proteomes" id="UP000029738">
    <property type="component" value="Unassembled WGS sequence"/>
</dbReference>
<accession>A0A8S9TG41</accession>
<dbReference type="EMBL" id="JHEG04000001">
    <property type="protein sequence ID" value="KAF3890233.1"/>
    <property type="molecule type" value="Genomic_DNA"/>
</dbReference>
<sequence>MKNNASRRKILQGLIASTVVVGFDPVNRSWVTPADAAHSFINLPHLDGVLYTDDATRASASDDFGHLIHRYPKAVLKPGSIHDIVNIIKFARTHSLKVAARGQGHSCYGQAQVEGGVVIDTSTLNKIHDINAERAIVEAGVRWSELLEATLPQQLTPPVFTDYLELSVGGTLSVGGIGGATHRYGVQVDNVLELQVITGKGDLLTCSPTQNRDLFETVLAGLGQCGIIVRATIRPIEAERNARVFLLDYDDLAAFTHDQRLLIKDERFNYVEGQIVSDPNGGWRYLLEAASFYTPPNEPDNASLLASLNYTQGTAQIEDKTYFDFLNRLAPTVAFLQSIGVWSNPHPWINLFVSGTSVEQYISEVVSTLTLADTGNSPILLYPVKTDRFTRPLFKVPNEQIVFLFAILRTAPSGDDTAIARMLDDNRRLFERNRNLGGTHYPVNAIAFSQEDWQQHFGSVWSRLVNAKRRYDPDNVLTPGQGIFNTI</sequence>
<proteinExistence type="inferred from homology"/>
<evidence type="ECO:0000313" key="8">
    <source>
        <dbReference type="Proteomes" id="UP000029738"/>
    </source>
</evidence>
<keyword evidence="4" id="KW-0274">FAD</keyword>
<reference evidence="7" key="2">
    <citation type="submission" date="2019-11" db="EMBL/GenBank/DDBJ databases">
        <title>Improved Assembly of Tolypothrix boutellei genome.</title>
        <authorList>
            <person name="Sarangi A.N."/>
            <person name="Mukherjee M."/>
            <person name="Ghosh S."/>
            <person name="Singh D."/>
            <person name="Das A."/>
            <person name="Kant S."/>
            <person name="Prusty A."/>
            <person name="Tripathy S."/>
        </authorList>
    </citation>
    <scope>NUCLEOTIDE SEQUENCE</scope>
    <source>
        <strain evidence="7">VB521301</strain>
    </source>
</reference>
<dbReference type="RefSeq" id="WP_038082626.1">
    <property type="nucleotide sequence ID" value="NZ_JHEG04000001.1"/>
</dbReference>
<dbReference type="PANTHER" id="PTHR13878">
    <property type="entry name" value="GULONOLACTONE OXIDASE"/>
    <property type="match status" value="1"/>
</dbReference>
<dbReference type="SUPFAM" id="SSF55103">
    <property type="entry name" value="FAD-linked oxidases, C-terminal domain"/>
    <property type="match status" value="1"/>
</dbReference>
<dbReference type="PROSITE" id="PS00862">
    <property type="entry name" value="OX2_COVAL_FAD"/>
    <property type="match status" value="1"/>
</dbReference>
<dbReference type="InterPro" id="IPR050432">
    <property type="entry name" value="FAD-linked_Oxidoreductases_BP"/>
</dbReference>
<dbReference type="AlphaFoldDB" id="A0A8S9TG41"/>
<reference evidence="7" key="1">
    <citation type="journal article" date="2015" name="Genome Announc.">
        <title>Draft Genome Sequence of Tolypothrix boutellei Strain VB521301.</title>
        <authorList>
            <person name="Chandrababunaidu M.M."/>
            <person name="Singh D."/>
            <person name="Sen D."/>
            <person name="Bhan S."/>
            <person name="Das S."/>
            <person name="Gupta A."/>
            <person name="Adhikary S.P."/>
            <person name="Tripathy S."/>
        </authorList>
    </citation>
    <scope>NUCLEOTIDE SEQUENCE</scope>
    <source>
        <strain evidence="7">VB521301</strain>
    </source>
</reference>
<dbReference type="InterPro" id="IPR036318">
    <property type="entry name" value="FAD-bd_PCMH-like_sf"/>
</dbReference>
<dbReference type="InterPro" id="IPR015345">
    <property type="entry name" value="Cytokinin_DH_FAD/cytokin-bd"/>
</dbReference>
<comment type="similarity">
    <text evidence="2">Belongs to the oxygen-dependent FAD-linked oxidoreductase family.</text>
</comment>
<keyword evidence="8" id="KW-1185">Reference proteome</keyword>
<name>A0A8S9TG41_9CYAN</name>
<comment type="cofactor">
    <cofactor evidence="1">
        <name>FAD</name>
        <dbReference type="ChEBI" id="CHEBI:57692"/>
    </cofactor>
</comment>
<dbReference type="GO" id="GO:0019139">
    <property type="term" value="F:cytokinin dehydrogenase activity"/>
    <property type="evidence" value="ECO:0007669"/>
    <property type="project" value="InterPro"/>
</dbReference>
<evidence type="ECO:0000313" key="7">
    <source>
        <dbReference type="EMBL" id="KAF3890233.1"/>
    </source>
</evidence>
<dbReference type="InterPro" id="IPR016170">
    <property type="entry name" value="Cytok_DH_C_sf"/>
</dbReference>
<dbReference type="Gene3D" id="3.30.465.10">
    <property type="match status" value="1"/>
</dbReference>
<gene>
    <name evidence="7" type="ORF">DA73_0400035890</name>
</gene>
<dbReference type="Pfam" id="PF01565">
    <property type="entry name" value="FAD_binding_4"/>
    <property type="match status" value="1"/>
</dbReference>
<evidence type="ECO:0000256" key="3">
    <source>
        <dbReference type="ARBA" id="ARBA00022630"/>
    </source>
</evidence>
<keyword evidence="5" id="KW-0560">Oxidoreductase</keyword>
<dbReference type="GO" id="GO:0071949">
    <property type="term" value="F:FAD binding"/>
    <property type="evidence" value="ECO:0007669"/>
    <property type="project" value="InterPro"/>
</dbReference>
<dbReference type="InterPro" id="IPR016164">
    <property type="entry name" value="FAD-linked_Oxase-like_C"/>
</dbReference>
<dbReference type="SUPFAM" id="SSF56176">
    <property type="entry name" value="FAD-binding/transporter-associated domain-like"/>
    <property type="match status" value="1"/>
</dbReference>
<dbReference type="InterPro" id="IPR006094">
    <property type="entry name" value="Oxid_FAD_bind_N"/>
</dbReference>
<evidence type="ECO:0000256" key="1">
    <source>
        <dbReference type="ARBA" id="ARBA00001974"/>
    </source>
</evidence>
<dbReference type="PROSITE" id="PS51387">
    <property type="entry name" value="FAD_PCMH"/>
    <property type="match status" value="1"/>
</dbReference>
<evidence type="ECO:0000256" key="2">
    <source>
        <dbReference type="ARBA" id="ARBA00005466"/>
    </source>
</evidence>
<evidence type="ECO:0000259" key="6">
    <source>
        <dbReference type="PROSITE" id="PS51387"/>
    </source>
</evidence>
<dbReference type="InterPro" id="IPR006093">
    <property type="entry name" value="Oxy_OxRdtase_FAD_BS"/>
</dbReference>
<dbReference type="InterPro" id="IPR016169">
    <property type="entry name" value="FAD-bd_PCMH_sub2"/>
</dbReference>
<dbReference type="GO" id="GO:0009690">
    <property type="term" value="P:cytokinin metabolic process"/>
    <property type="evidence" value="ECO:0007669"/>
    <property type="project" value="InterPro"/>
</dbReference>
<dbReference type="Pfam" id="PF09265">
    <property type="entry name" value="Cytokin-bind"/>
    <property type="match status" value="1"/>
</dbReference>